<proteinExistence type="predicted"/>
<keyword evidence="2" id="KW-1185">Reference proteome</keyword>
<gene>
    <name evidence="1" type="ORF">FZEAL_2074</name>
</gene>
<dbReference type="AlphaFoldDB" id="A0A8H4XN51"/>
<reference evidence="1" key="1">
    <citation type="journal article" date="2020" name="BMC Genomics">
        <title>Correction to: Identification and distribution of gene clusters required for synthesis of sphingolipid metabolism inhibitors in diverse species of the filamentous fungus Fusarium.</title>
        <authorList>
            <person name="Kim H.S."/>
            <person name="Lohmar J.M."/>
            <person name="Busman M."/>
            <person name="Brown D.W."/>
            <person name="Naumann T.A."/>
            <person name="Divon H.H."/>
            <person name="Lysoe E."/>
            <person name="Uhlig S."/>
            <person name="Proctor R.H."/>
        </authorList>
    </citation>
    <scope>NUCLEOTIDE SEQUENCE</scope>
    <source>
        <strain evidence="1">NRRL 22465</strain>
    </source>
</reference>
<evidence type="ECO:0000313" key="1">
    <source>
        <dbReference type="EMBL" id="KAF4982288.1"/>
    </source>
</evidence>
<reference evidence="1" key="2">
    <citation type="submission" date="2020-05" db="EMBL/GenBank/DDBJ databases">
        <authorList>
            <person name="Kim H.-S."/>
            <person name="Proctor R.H."/>
            <person name="Brown D.W."/>
        </authorList>
    </citation>
    <scope>NUCLEOTIDE SEQUENCE</scope>
    <source>
        <strain evidence="1">NRRL 22465</strain>
    </source>
</reference>
<dbReference type="EMBL" id="JABEYC010000129">
    <property type="protein sequence ID" value="KAF4982288.1"/>
    <property type="molecule type" value="Genomic_DNA"/>
</dbReference>
<accession>A0A8H4XN51</accession>
<protein>
    <submittedName>
        <fullName evidence="1">Uncharacterized protein</fullName>
    </submittedName>
</protein>
<comment type="caution">
    <text evidence="1">The sequence shown here is derived from an EMBL/GenBank/DDBJ whole genome shotgun (WGS) entry which is preliminary data.</text>
</comment>
<name>A0A8H4XN51_9HYPO</name>
<dbReference type="Proteomes" id="UP000635477">
    <property type="component" value="Unassembled WGS sequence"/>
</dbReference>
<organism evidence="1 2">
    <name type="scientific">Fusarium zealandicum</name>
    <dbReference type="NCBI Taxonomy" id="1053134"/>
    <lineage>
        <taxon>Eukaryota</taxon>
        <taxon>Fungi</taxon>
        <taxon>Dikarya</taxon>
        <taxon>Ascomycota</taxon>
        <taxon>Pezizomycotina</taxon>
        <taxon>Sordariomycetes</taxon>
        <taxon>Hypocreomycetidae</taxon>
        <taxon>Hypocreales</taxon>
        <taxon>Nectriaceae</taxon>
        <taxon>Fusarium</taxon>
        <taxon>Fusarium staphyleae species complex</taxon>
    </lineage>
</organism>
<dbReference type="OrthoDB" id="2588793at2759"/>
<evidence type="ECO:0000313" key="2">
    <source>
        <dbReference type="Proteomes" id="UP000635477"/>
    </source>
</evidence>
<sequence length="439" mass="50607">MHAPMGFTSRFTGTKCIFIAAFISLLLILLTFSTDTVKAPLEYAQHKAHGYLTSKWPKNEIYNCQDPYQGPGFLHIPYEAEEYRETRWIPYSNELLDAETPESAKYPPTGEVVFNATDIEPQFLDAPSVPRNWMQMAVAENKRRQKAVHTATPAVGDFLDMKNDGDLGWLWGRRVLLISDSVDQFMTKYFCQEFDEVMWQGEGHSVASCTIPAFNLTVAHWFTVGQFTYKPEWWWMEISAPIVPWEDRWEQVWAPHNDTIRGPKGKPDLVLWQNGLWDQRALWTGTVESHDKDDLPMGSRSRQMVWEEIRFMTARTGKLVRRIQHEFSGVPIMFRSLTAHQKSSLTGDITLYELDRIQRAAAARAGLEVFEWGRILTSLGMLYKDFTHPDKGPASWLWGNMVLEYLARSAGMGRDEESRSPYFDGWDACHPYLSNWGGR</sequence>